<dbReference type="Proteomes" id="UP001156921">
    <property type="component" value="Unassembled WGS sequence"/>
</dbReference>
<keyword evidence="4" id="KW-1185">Reference proteome</keyword>
<evidence type="ECO:0000313" key="4">
    <source>
        <dbReference type="Proteomes" id="UP001156921"/>
    </source>
</evidence>
<evidence type="ECO:0000259" key="2">
    <source>
        <dbReference type="Pfam" id="PF07607"/>
    </source>
</evidence>
<feature type="domain" description="DUF1570" evidence="2">
    <location>
        <begin position="116"/>
        <end position="209"/>
    </location>
</feature>
<feature type="region of interest" description="Disordered" evidence="1">
    <location>
        <begin position="514"/>
        <end position="533"/>
    </location>
</feature>
<dbReference type="EMBL" id="BSOY01000098">
    <property type="protein sequence ID" value="GLS02720.1"/>
    <property type="molecule type" value="Genomic_DNA"/>
</dbReference>
<dbReference type="InterPro" id="IPR011990">
    <property type="entry name" value="TPR-like_helical_dom_sf"/>
</dbReference>
<evidence type="ECO:0000256" key="1">
    <source>
        <dbReference type="SAM" id="MobiDB-lite"/>
    </source>
</evidence>
<sequence>MAVTALILFAAAPARAEWRKAETAHFIVYGDTSERDIRAFAQRIERFDAFLRAYYPIETEYETPKLEIYLAEGSRDMNRVYPGIGGGVAGFYSSNSGRIYAVVNTTVVIGDVVLFHEYAHHFMFQMRSNAYPSWFVEGFAEYYATAEVRPDRIQFGRHHPGRMDVLNLGANSWARMEDVLKWRYTPSGRYPAYLYYAQAWGMTHYFMSTPERTRMLGQYLAAVVRGEDSVAAMQAATGRTPEELQNDVRRYLSGSINIWTPQITVPEPEVTIATLPRAEADMIWLDIRLDNIDVIELPEEEDGQTRKSEAQKAREARERAEMRADLIRDAHAAAARHPGDRMARLVDARAYRLSFDPAAALTTLEPLVGSDSTDADALRVAAWALLDQAGKETDPEAALRLKRRASGFLARSMDADPMDFRTYLSLNDVRRGLASYPTENDFATLQAAVGLAPQSFEARLRLGEALMSRGQNAEAVVILLPVSNSPHRSIYTRRAREMIAAARQAQGLAVETFEAPPEDQAEPSVEAEAATAD</sequence>
<organism evidence="3 4">
    <name type="scientific">Brevundimonas denitrificans</name>
    <dbReference type="NCBI Taxonomy" id="1443434"/>
    <lineage>
        <taxon>Bacteria</taxon>
        <taxon>Pseudomonadati</taxon>
        <taxon>Pseudomonadota</taxon>
        <taxon>Alphaproteobacteria</taxon>
        <taxon>Caulobacterales</taxon>
        <taxon>Caulobacteraceae</taxon>
        <taxon>Brevundimonas</taxon>
    </lineage>
</organism>
<dbReference type="InterPro" id="IPR011464">
    <property type="entry name" value="DUF1570"/>
</dbReference>
<proteinExistence type="predicted"/>
<dbReference type="Pfam" id="PF07607">
    <property type="entry name" value="DUF1570"/>
    <property type="match status" value="1"/>
</dbReference>
<accession>A0ABQ6BNI7</accession>
<name>A0ABQ6BNI7_9CAUL</name>
<reference evidence="4" key="1">
    <citation type="journal article" date="2019" name="Int. J. Syst. Evol. Microbiol.">
        <title>The Global Catalogue of Microorganisms (GCM) 10K type strain sequencing project: providing services to taxonomists for standard genome sequencing and annotation.</title>
        <authorList>
            <consortium name="The Broad Institute Genomics Platform"/>
            <consortium name="The Broad Institute Genome Sequencing Center for Infectious Disease"/>
            <person name="Wu L."/>
            <person name="Ma J."/>
        </authorList>
    </citation>
    <scope>NUCLEOTIDE SEQUENCE [LARGE SCALE GENOMIC DNA]</scope>
    <source>
        <strain evidence="4">NBRC 110107</strain>
    </source>
</reference>
<comment type="caution">
    <text evidence="3">The sequence shown here is derived from an EMBL/GenBank/DDBJ whole genome shotgun (WGS) entry which is preliminary data.</text>
</comment>
<protein>
    <recommendedName>
        <fullName evidence="2">DUF1570 domain-containing protein</fullName>
    </recommendedName>
</protein>
<dbReference type="SUPFAM" id="SSF48452">
    <property type="entry name" value="TPR-like"/>
    <property type="match status" value="1"/>
</dbReference>
<evidence type="ECO:0000313" key="3">
    <source>
        <dbReference type="EMBL" id="GLS02720.1"/>
    </source>
</evidence>
<dbReference type="Gene3D" id="1.25.40.10">
    <property type="entry name" value="Tetratricopeptide repeat domain"/>
    <property type="match status" value="1"/>
</dbReference>
<gene>
    <name evidence="3" type="ORF">GCM10007859_27510</name>
</gene>